<reference evidence="4" key="1">
    <citation type="submission" date="2022-11" db="UniProtKB">
        <authorList>
            <consortium name="WormBaseParasite"/>
        </authorList>
    </citation>
    <scope>IDENTIFICATION</scope>
</reference>
<dbReference type="InterPro" id="IPR042531">
    <property type="entry name" value="PLC-beta_C_sf"/>
</dbReference>
<dbReference type="WBParaSite" id="jg5806">
    <property type="protein sequence ID" value="jg5806"/>
    <property type="gene ID" value="jg5806"/>
</dbReference>
<feature type="compositionally biased region" description="Basic and acidic residues" evidence="2">
    <location>
        <begin position="249"/>
        <end position="262"/>
    </location>
</feature>
<feature type="compositionally biased region" description="Polar residues" evidence="2">
    <location>
        <begin position="159"/>
        <end position="175"/>
    </location>
</feature>
<feature type="region of interest" description="Disordered" evidence="2">
    <location>
        <begin position="83"/>
        <end position="179"/>
    </location>
</feature>
<dbReference type="Proteomes" id="UP000887574">
    <property type="component" value="Unplaced"/>
</dbReference>
<evidence type="ECO:0000256" key="2">
    <source>
        <dbReference type="SAM" id="MobiDB-lite"/>
    </source>
</evidence>
<feature type="compositionally biased region" description="Low complexity" evidence="2">
    <location>
        <begin position="126"/>
        <end position="143"/>
    </location>
</feature>
<sequence>MQFQHFFMECWPLFCYPIPCPPCSGKETPVPGTFVQKPSTDNLLALNSAGGAAENKFKVENINIAELRKDKCFQKQVKKHLKDVEESKKRHQKLRDAIQKQQQTSVDKLVIDNSKQASKKKNYQLATSSNPSSSVNSTAAVASRHPSLSGRASDPLQLVVNNSDGQYPNSNSTGVHSARECGDKKIRDLVLNQTDEWSNLNRLHELEEFELRKKQIREDYDLLRKLLLEAQKAQMTTLKMRFEAENKELKQSQTKKSMDDTKLVQQDKGIKTKAERDRRVKELNEKNVKMFVEERKRLATKCRRHEEQLEKRHAEQSEGLDKETAKAIEMEEMNHREALLASSRPESIV</sequence>
<organism evidence="3 4">
    <name type="scientific">Ditylenchus dipsaci</name>
    <dbReference type="NCBI Taxonomy" id="166011"/>
    <lineage>
        <taxon>Eukaryota</taxon>
        <taxon>Metazoa</taxon>
        <taxon>Ecdysozoa</taxon>
        <taxon>Nematoda</taxon>
        <taxon>Chromadorea</taxon>
        <taxon>Rhabditida</taxon>
        <taxon>Tylenchina</taxon>
        <taxon>Tylenchomorpha</taxon>
        <taxon>Sphaerularioidea</taxon>
        <taxon>Anguinidae</taxon>
        <taxon>Anguininae</taxon>
        <taxon>Ditylenchus</taxon>
    </lineage>
</organism>
<keyword evidence="1" id="KW-0175">Coiled coil</keyword>
<feature type="region of interest" description="Disordered" evidence="2">
    <location>
        <begin position="249"/>
        <end position="274"/>
    </location>
</feature>
<feature type="region of interest" description="Disordered" evidence="2">
    <location>
        <begin position="302"/>
        <end position="349"/>
    </location>
</feature>
<keyword evidence="3" id="KW-1185">Reference proteome</keyword>
<evidence type="ECO:0000313" key="3">
    <source>
        <dbReference type="Proteomes" id="UP000887574"/>
    </source>
</evidence>
<evidence type="ECO:0000256" key="1">
    <source>
        <dbReference type="SAM" id="Coils"/>
    </source>
</evidence>
<feature type="coiled-coil region" evidence="1">
    <location>
        <begin position="206"/>
        <end position="248"/>
    </location>
</feature>
<proteinExistence type="predicted"/>
<feature type="compositionally biased region" description="Basic and acidic residues" evidence="2">
    <location>
        <begin position="304"/>
        <end position="338"/>
    </location>
</feature>
<dbReference type="AlphaFoldDB" id="A0A915EIT0"/>
<evidence type="ECO:0000313" key="4">
    <source>
        <dbReference type="WBParaSite" id="jg5806"/>
    </source>
</evidence>
<accession>A0A915EIT0</accession>
<dbReference type="SUPFAM" id="SSF69989">
    <property type="entry name" value="C-terminal domain of PLC-beta"/>
    <property type="match status" value="1"/>
</dbReference>
<name>A0A915EIT0_9BILA</name>
<protein>
    <submittedName>
        <fullName evidence="4">Uncharacterized protein</fullName>
    </submittedName>
</protein>
<feature type="compositionally biased region" description="Basic and acidic residues" evidence="2">
    <location>
        <begin position="83"/>
        <end position="98"/>
    </location>
</feature>
<dbReference type="Gene3D" id="1.20.1230.10">
    <property type="entry name" value="Phospholipase C beta, distal C-terminal domain"/>
    <property type="match status" value="1"/>
</dbReference>